<gene>
    <name evidence="4" type="ORF">HMN09_00594900</name>
</gene>
<dbReference type="PANTHER" id="PTHR45737:SF6">
    <property type="entry name" value="VON WILLEBRAND FACTOR A DOMAIN-CONTAINING PROTEIN 5A"/>
    <property type="match status" value="1"/>
</dbReference>
<dbReference type="EMBL" id="JACAZE010000007">
    <property type="protein sequence ID" value="KAF7310523.1"/>
    <property type="molecule type" value="Genomic_DNA"/>
</dbReference>
<dbReference type="Gene3D" id="3.40.50.410">
    <property type="entry name" value="von Willebrand factor, type A domain"/>
    <property type="match status" value="1"/>
</dbReference>
<dbReference type="InterPro" id="IPR013694">
    <property type="entry name" value="VIT"/>
</dbReference>
<dbReference type="PANTHER" id="PTHR45737">
    <property type="entry name" value="VON WILLEBRAND FACTOR A DOMAIN-CONTAINING PROTEIN 5A"/>
    <property type="match status" value="1"/>
</dbReference>
<sequence length="880" mass="96311">MQNRHGIAYNDPSNSRQYLALEELRARVVIVDLTARVQLEQLWSNKNATGRATFYFPVPASASVCSFRLKTSDGRTVKAICKEKTRARAAYEQALADGQQTSLVEWVSDDIFTVSVGSIPASSTVSTTLVYTMALPNDENTDELRFQLPSCVGERYGPPLAALDGASAPSSSTRIRLSMDVQTSGSIHSIVSPSHPITETPYLTEFNRPSRRRRTVKYRSKTFLDRDFVVVVQADGLDEPRCFAELSSDPTGRHSDTVAMQLSLVPKFKLPPVLGQEYVFLVDRSGSMAGPRMETAKRTLNLLLRMLPAKGSKLNIFSFGYHHTSLWPSSRVYDEAALQEASSHVGTMDSNYGGTEIRSALESVFASRDTSGSTAVFVLTDGDVMDPDSVIQSVQHAVKQSKAASRRNRLRVFCLGIGDGISTALCEGIARAGNGVCLFAVHTESIVGKLAALFQAGKRSFVHNIAIDWGVNPDDANLSLRSTVNFSTPRSSPTKVHLRPAPTIQQSPAQVADLHAGTRLHVFAIITLRKKSAIPKEVVITGDLDGGGPFRLVVPVRGIQLESQLPVIHTMAAWRLIQDHQEGTQPLAVVVAPLEATDDAIREASIIRLGERYQVASRHTSFVVVVDDKARNRAAASSRSSRRSSVSLSASRQRRSSTARDAPATGLWGTIWNFFSPPDEDSSSEFDMHVPGGWRDSVRGDTTDGYESADSLSTLSSFEGGSDSWSDWTDEPRISDEDAQRMQVPSPKLEPVRLAPADTRVTFRQQLDLALPPPVAPPPPPAVDPKVVQLVELQSFDGSFTQSIQSVVGDHVLQLSQGIHHDTKLWTTVVAVAFLQKNLAHPGQKELLDDLVEKAYVYLYSNGWDERTVKRLVQTAKDVL</sequence>
<evidence type="ECO:0000256" key="1">
    <source>
        <dbReference type="SAM" id="MobiDB-lite"/>
    </source>
</evidence>
<dbReference type="Pfam" id="PF08487">
    <property type="entry name" value="VIT"/>
    <property type="match status" value="1"/>
</dbReference>
<feature type="region of interest" description="Disordered" evidence="1">
    <location>
        <begin position="634"/>
        <end position="662"/>
    </location>
</feature>
<proteinExistence type="predicted"/>
<evidence type="ECO:0000313" key="4">
    <source>
        <dbReference type="EMBL" id="KAF7310523.1"/>
    </source>
</evidence>
<feature type="compositionally biased region" description="Low complexity" evidence="1">
    <location>
        <begin position="634"/>
        <end position="651"/>
    </location>
</feature>
<dbReference type="Proteomes" id="UP000613580">
    <property type="component" value="Unassembled WGS sequence"/>
</dbReference>
<keyword evidence="5" id="KW-1185">Reference proteome</keyword>
<comment type="caution">
    <text evidence="4">The sequence shown here is derived from an EMBL/GenBank/DDBJ whole genome shotgun (WGS) entry which is preliminary data.</text>
</comment>
<evidence type="ECO:0000259" key="2">
    <source>
        <dbReference type="PROSITE" id="PS50234"/>
    </source>
</evidence>
<dbReference type="SUPFAM" id="SSF53300">
    <property type="entry name" value="vWA-like"/>
    <property type="match status" value="1"/>
</dbReference>
<dbReference type="SMART" id="SM00609">
    <property type="entry name" value="VIT"/>
    <property type="match status" value="1"/>
</dbReference>
<evidence type="ECO:0000259" key="3">
    <source>
        <dbReference type="PROSITE" id="PS51468"/>
    </source>
</evidence>
<dbReference type="PROSITE" id="PS50234">
    <property type="entry name" value="VWFA"/>
    <property type="match status" value="1"/>
</dbReference>
<organism evidence="4 5">
    <name type="scientific">Mycena chlorophos</name>
    <name type="common">Agaric fungus</name>
    <name type="synonym">Agaricus chlorophos</name>
    <dbReference type="NCBI Taxonomy" id="658473"/>
    <lineage>
        <taxon>Eukaryota</taxon>
        <taxon>Fungi</taxon>
        <taxon>Dikarya</taxon>
        <taxon>Basidiomycota</taxon>
        <taxon>Agaricomycotina</taxon>
        <taxon>Agaricomycetes</taxon>
        <taxon>Agaricomycetidae</taxon>
        <taxon>Agaricales</taxon>
        <taxon>Marasmiineae</taxon>
        <taxon>Mycenaceae</taxon>
        <taxon>Mycena</taxon>
    </lineage>
</organism>
<accession>A0A8H6T3V7</accession>
<feature type="compositionally biased region" description="Polar residues" evidence="1">
    <location>
        <begin position="710"/>
        <end position="727"/>
    </location>
</feature>
<dbReference type="Pfam" id="PF13768">
    <property type="entry name" value="VWA_3"/>
    <property type="match status" value="1"/>
</dbReference>
<dbReference type="InterPro" id="IPR036465">
    <property type="entry name" value="vWFA_dom_sf"/>
</dbReference>
<dbReference type="OrthoDB" id="1729737at2759"/>
<feature type="region of interest" description="Disordered" evidence="1">
    <location>
        <begin position="694"/>
        <end position="728"/>
    </location>
</feature>
<dbReference type="AlphaFoldDB" id="A0A8H6T3V7"/>
<evidence type="ECO:0000313" key="5">
    <source>
        <dbReference type="Proteomes" id="UP000613580"/>
    </source>
</evidence>
<reference evidence="4" key="1">
    <citation type="submission" date="2020-05" db="EMBL/GenBank/DDBJ databases">
        <title>Mycena genomes resolve the evolution of fungal bioluminescence.</title>
        <authorList>
            <person name="Tsai I.J."/>
        </authorList>
    </citation>
    <scope>NUCLEOTIDE SEQUENCE</scope>
    <source>
        <strain evidence="4">110903Hualien_Pintung</strain>
    </source>
</reference>
<dbReference type="InterPro" id="IPR002035">
    <property type="entry name" value="VWF_A"/>
</dbReference>
<protein>
    <submittedName>
        <fullName evidence="4">Uncharacterized protein</fullName>
    </submittedName>
</protein>
<feature type="domain" description="VIT" evidence="3">
    <location>
        <begin position="5"/>
        <end position="133"/>
    </location>
</feature>
<feature type="domain" description="VWFA" evidence="2">
    <location>
        <begin position="277"/>
        <end position="465"/>
    </location>
</feature>
<dbReference type="PROSITE" id="PS51468">
    <property type="entry name" value="VIT"/>
    <property type="match status" value="1"/>
</dbReference>
<name>A0A8H6T3V7_MYCCL</name>
<dbReference type="SMART" id="SM00327">
    <property type="entry name" value="VWA"/>
    <property type="match status" value="1"/>
</dbReference>